<organism evidence="8 9">
    <name type="scientific">Pseudobacteroides cellulosolvens ATCC 35603 = DSM 2933</name>
    <dbReference type="NCBI Taxonomy" id="398512"/>
    <lineage>
        <taxon>Bacteria</taxon>
        <taxon>Bacillati</taxon>
        <taxon>Bacillota</taxon>
        <taxon>Clostridia</taxon>
        <taxon>Eubacteriales</taxon>
        <taxon>Oscillospiraceae</taxon>
        <taxon>Pseudobacteroides</taxon>
    </lineage>
</organism>
<dbReference type="RefSeq" id="WP_050753603.1">
    <property type="nucleotide sequence ID" value="NZ_JQKC01000007.1"/>
</dbReference>
<protein>
    <submittedName>
        <fullName evidence="8">Secretion protein HlyD family protein</fullName>
    </submittedName>
</protein>
<evidence type="ECO:0000256" key="3">
    <source>
        <dbReference type="SAM" id="MobiDB-lite"/>
    </source>
</evidence>
<evidence type="ECO:0000256" key="4">
    <source>
        <dbReference type="SAM" id="Phobius"/>
    </source>
</evidence>
<feature type="region of interest" description="Disordered" evidence="3">
    <location>
        <begin position="599"/>
        <end position="647"/>
    </location>
</feature>
<feature type="compositionally biased region" description="Polar residues" evidence="3">
    <location>
        <begin position="527"/>
        <end position="549"/>
    </location>
</feature>
<feature type="compositionally biased region" description="Low complexity" evidence="3">
    <location>
        <begin position="629"/>
        <end position="640"/>
    </location>
</feature>
<dbReference type="eggNOG" id="COG0845">
    <property type="taxonomic scope" value="Bacteria"/>
</dbReference>
<feature type="domain" description="Multidrug resistance protein MdtA-like barrel-sandwich hybrid" evidence="5">
    <location>
        <begin position="76"/>
        <end position="171"/>
    </location>
</feature>
<keyword evidence="2" id="KW-0175">Coiled coil</keyword>
<keyword evidence="4" id="KW-0812">Transmembrane</keyword>
<dbReference type="Gene3D" id="2.40.420.20">
    <property type="match status" value="1"/>
</dbReference>
<dbReference type="STRING" id="398512.Bccel_3699"/>
<evidence type="ECO:0000259" key="5">
    <source>
        <dbReference type="Pfam" id="PF25917"/>
    </source>
</evidence>
<feature type="region of interest" description="Disordered" evidence="3">
    <location>
        <begin position="476"/>
        <end position="549"/>
    </location>
</feature>
<dbReference type="Gene3D" id="2.40.50.100">
    <property type="match status" value="2"/>
</dbReference>
<dbReference type="AlphaFoldDB" id="A0A0L6JRV2"/>
<dbReference type="EMBL" id="LGTC01000001">
    <property type="protein sequence ID" value="KNY28425.1"/>
    <property type="molecule type" value="Genomic_DNA"/>
</dbReference>
<feature type="compositionally biased region" description="Low complexity" evidence="3">
    <location>
        <begin position="498"/>
        <end position="526"/>
    </location>
</feature>
<dbReference type="Pfam" id="PF25917">
    <property type="entry name" value="BSH_RND"/>
    <property type="match status" value="1"/>
</dbReference>
<dbReference type="PANTHER" id="PTHR32347:SF14">
    <property type="entry name" value="EFFLUX SYSTEM COMPONENT YKNX-RELATED"/>
    <property type="match status" value="1"/>
</dbReference>
<dbReference type="OrthoDB" id="1725043at2"/>
<gene>
    <name evidence="8" type="ORF">Bccel_3699</name>
</gene>
<evidence type="ECO:0000256" key="1">
    <source>
        <dbReference type="ARBA" id="ARBA00004196"/>
    </source>
</evidence>
<dbReference type="InterPro" id="IPR058625">
    <property type="entry name" value="MdtA-like_BSH"/>
</dbReference>
<dbReference type="Gene3D" id="1.10.287.470">
    <property type="entry name" value="Helix hairpin bin"/>
    <property type="match status" value="1"/>
</dbReference>
<dbReference type="Pfam" id="PF25990">
    <property type="entry name" value="Beta-barrel_YknX"/>
    <property type="match status" value="1"/>
</dbReference>
<dbReference type="InterPro" id="IPR058636">
    <property type="entry name" value="Beta-barrel_YknX"/>
</dbReference>
<dbReference type="PANTHER" id="PTHR32347">
    <property type="entry name" value="EFFLUX SYSTEM COMPONENT YKNX-RELATED"/>
    <property type="match status" value="1"/>
</dbReference>
<keyword evidence="4" id="KW-1133">Transmembrane helix</keyword>
<sequence length="647" mass="68806">MKKVFGKIKGLFGKKLIKVLIVLIVLGSVGFGLVKFDVIKIGSKTTSTSQQQRTTRVQKGTISQAVTGSGYIEPANKVDISTSVSGTITKVYFKDKDNIKAGDLLYELDDSDAKLNYEKAKNNLALNQVTANDNQRSITELSISAPISGRVSNFTLKLGDEIGKGANILSITDTSKLKITVPFNASLKNEVQPGQKAVLHIQELMQSVNGVVTYIGSNPYPSASGGQVFDVEVTFDNPGALKEGLRATVSVSTSSGSHTSTDAGKMEYVNVKNIKSTSGGTVRSINVRENSHVNAGDVLIEMENDDLSLAKQNSDLKILDASAQVESAKKQLSYYKVYASIDGIIMDQTKKVGDNVKAGDILGNIIDMKNLQFDVDIDELDIDKIKAGQKVNITVDALTETNTKPLSGEVSKIAFEGTSSNGVSVYPVTIKVNDIENLRIGMNVNASIMVLEKPDVLMVPIEAVTKFGNRSSVWVRSSGTNQGSDIPGPGGDWGGNSNGNSSNSNGEQAEGNNSNRRQRPQSNDSQEQQSGNDRSNRQGVQGTGNSNRMMQRNSAMSEYYKGAVPKQVTLGINNDSYIEVLSGLEEGDIVILPPLTTSGSAQSTTNQSGFRMGVGGMTGGMPGGGMPGGSSQRSSTRQSGGQQGGQR</sequence>
<feature type="compositionally biased region" description="Gly residues" evidence="3">
    <location>
        <begin position="612"/>
        <end position="628"/>
    </location>
</feature>
<dbReference type="GO" id="GO:0030313">
    <property type="term" value="C:cell envelope"/>
    <property type="evidence" value="ECO:0007669"/>
    <property type="project" value="UniProtKB-SubCell"/>
</dbReference>
<dbReference type="Gene3D" id="2.40.30.170">
    <property type="match status" value="2"/>
</dbReference>
<accession>A0A0L6JRV2</accession>
<comment type="subcellular location">
    <subcellularLocation>
        <location evidence="1">Cell envelope</location>
    </subcellularLocation>
</comment>
<keyword evidence="4" id="KW-0472">Membrane</keyword>
<dbReference type="Pfam" id="PF25973">
    <property type="entry name" value="BSH_CzcB"/>
    <property type="match status" value="1"/>
</dbReference>
<feature type="transmembrane region" description="Helical" evidence="4">
    <location>
        <begin position="16"/>
        <end position="34"/>
    </location>
</feature>
<evidence type="ECO:0000259" key="6">
    <source>
        <dbReference type="Pfam" id="PF25973"/>
    </source>
</evidence>
<feature type="compositionally biased region" description="Polar residues" evidence="3">
    <location>
        <begin position="599"/>
        <end position="609"/>
    </location>
</feature>
<dbReference type="SUPFAM" id="SSF111369">
    <property type="entry name" value="HlyD-like secretion proteins"/>
    <property type="match status" value="2"/>
</dbReference>
<feature type="compositionally biased region" description="Gly residues" evidence="3">
    <location>
        <begin position="488"/>
        <end position="497"/>
    </location>
</feature>
<evidence type="ECO:0000259" key="7">
    <source>
        <dbReference type="Pfam" id="PF25990"/>
    </source>
</evidence>
<reference evidence="9" key="1">
    <citation type="submission" date="2015-07" db="EMBL/GenBank/DDBJ databases">
        <title>Near-Complete Genome Sequence of the Cellulolytic Bacterium Bacteroides (Pseudobacteroides) cellulosolvens ATCC 35603.</title>
        <authorList>
            <person name="Dassa B."/>
            <person name="Utturkar S.M."/>
            <person name="Klingeman D.M."/>
            <person name="Hurt R.A."/>
            <person name="Keller M."/>
            <person name="Xu J."/>
            <person name="Reddy Y.H.K."/>
            <person name="Borovok I."/>
            <person name="Grinberg I.R."/>
            <person name="Lamed R."/>
            <person name="Zhivin O."/>
            <person name="Bayer E.A."/>
            <person name="Brown S.D."/>
        </authorList>
    </citation>
    <scope>NUCLEOTIDE SEQUENCE [LARGE SCALE GENOMIC DNA]</scope>
    <source>
        <strain evidence="9">DSM 2933</strain>
    </source>
</reference>
<comment type="caution">
    <text evidence="8">The sequence shown here is derived from an EMBL/GenBank/DDBJ whole genome shotgun (WGS) entry which is preliminary data.</text>
</comment>
<keyword evidence="9" id="KW-1185">Reference proteome</keyword>
<evidence type="ECO:0000313" key="9">
    <source>
        <dbReference type="Proteomes" id="UP000036923"/>
    </source>
</evidence>
<dbReference type="InterPro" id="IPR050465">
    <property type="entry name" value="UPF0194_transport"/>
</dbReference>
<feature type="domain" description="CzcB-like barrel-sandwich hybrid" evidence="6">
    <location>
        <begin position="273"/>
        <end position="360"/>
    </location>
</feature>
<dbReference type="InterPro" id="IPR058647">
    <property type="entry name" value="BSH_CzcB-like"/>
</dbReference>
<evidence type="ECO:0000313" key="8">
    <source>
        <dbReference type="EMBL" id="KNY28425.1"/>
    </source>
</evidence>
<proteinExistence type="predicted"/>
<name>A0A0L6JRV2_9FIRM</name>
<dbReference type="PRINTS" id="PR01490">
    <property type="entry name" value="RTXTOXIND"/>
</dbReference>
<dbReference type="Proteomes" id="UP000036923">
    <property type="component" value="Unassembled WGS sequence"/>
</dbReference>
<feature type="domain" description="YknX-like beta-barrel" evidence="7">
    <location>
        <begin position="376"/>
        <end position="448"/>
    </location>
</feature>
<evidence type="ECO:0000256" key="2">
    <source>
        <dbReference type="ARBA" id="ARBA00023054"/>
    </source>
</evidence>